<evidence type="ECO:0000256" key="1">
    <source>
        <dbReference type="ARBA" id="ARBA00005709"/>
    </source>
</evidence>
<dbReference type="Gene3D" id="2.30.220.10">
    <property type="entry name" value="f41 fragment of flagellin, C-terminal domain"/>
    <property type="match status" value="1"/>
</dbReference>
<keyword evidence="2 3" id="KW-0975">Bacterial flagellum</keyword>
<dbReference type="GO" id="GO:0005198">
    <property type="term" value="F:structural molecule activity"/>
    <property type="evidence" value="ECO:0007669"/>
    <property type="project" value="UniProtKB-UniRule"/>
</dbReference>
<feature type="domain" description="Flagellin N-terminal" evidence="4">
    <location>
        <begin position="5"/>
        <end position="141"/>
    </location>
</feature>
<keyword evidence="3" id="KW-0964">Secreted</keyword>
<dbReference type="GO" id="GO:0009288">
    <property type="term" value="C:bacterial-type flagellum"/>
    <property type="evidence" value="ECO:0007669"/>
    <property type="project" value="UniProtKB-SubCell"/>
</dbReference>
<dbReference type="PANTHER" id="PTHR42792:SF2">
    <property type="entry name" value="FLAGELLIN"/>
    <property type="match status" value="1"/>
</dbReference>
<dbReference type="EMBL" id="NEVR01000002">
    <property type="protein sequence ID" value="OZI66008.1"/>
    <property type="molecule type" value="Genomic_DNA"/>
</dbReference>
<reference evidence="6 9" key="1">
    <citation type="submission" date="2017-05" db="EMBL/GenBank/DDBJ databases">
        <title>Complete and WGS of Bordetella genogroups.</title>
        <authorList>
            <person name="Spilker T."/>
            <person name="LiPuma J."/>
        </authorList>
    </citation>
    <scope>NUCLEOTIDE SEQUENCE [LARGE SCALE GENOMIC DNA]</scope>
    <source>
        <strain evidence="6 9">AU17610</strain>
    </source>
</reference>
<comment type="function">
    <text evidence="3">Flagellin is the subunit protein which polymerizes to form the filaments of bacterial flagella.</text>
</comment>
<dbReference type="InterPro" id="IPR001492">
    <property type="entry name" value="Flagellin"/>
</dbReference>
<keyword evidence="8" id="KW-1185">Reference proteome</keyword>
<sequence>MAAVINTNYLSLVAQNNLNKSQSALGSAIERLSSGLRINSAKDDAAGQAIANRFTANVKGLTQAARNANDGISIAQTTEGALNEINNNLQRVRELTVQATNGTNSQSDLESIQAEITQRLGEITRVSEQTQFNGVKVLADDQSLTIQVGANDNETITINLQQINASTLGLGNLDVSNKAFDTTKLAASPTTQVTPPGTTASVKLTAVDTATASGFDVYVDDADPEKLYVSNDGGSTLYAVSGYDNATGQLEFDSSTSVSATATAAAAGQQIAVGNGVTINVDDAKFDDQNAAATPVVYLDSNGDFFVSTDGGSNGWSATFASDGSVSYDSSAAATSLPADATAQLTDYEIPSNTPAVTANLTGLSAAQVGSAPQLYANSEGGYVVKGSANGADVYYKANVSSNGTVTLGDKLNADPLASIDKALASVDSLRSDLGAIQNRFESTITNLNNTVNNLSAARSRIEDADYATEVSNMTKAQILQQAGTSVLAQANQVPQTVLSLLR</sequence>
<dbReference type="Gene3D" id="6.10.280.190">
    <property type="match status" value="1"/>
</dbReference>
<organism evidence="6 9">
    <name type="scientific">Bordetella genomosp. 1</name>
    <dbReference type="NCBI Taxonomy" id="1395607"/>
    <lineage>
        <taxon>Bacteria</taxon>
        <taxon>Pseudomonadati</taxon>
        <taxon>Pseudomonadota</taxon>
        <taxon>Betaproteobacteria</taxon>
        <taxon>Burkholderiales</taxon>
        <taxon>Alcaligenaceae</taxon>
        <taxon>Bordetella</taxon>
    </lineage>
</organism>
<dbReference type="GO" id="GO:0005576">
    <property type="term" value="C:extracellular region"/>
    <property type="evidence" value="ECO:0007669"/>
    <property type="project" value="UniProtKB-SubCell"/>
</dbReference>
<evidence type="ECO:0000256" key="2">
    <source>
        <dbReference type="ARBA" id="ARBA00023143"/>
    </source>
</evidence>
<dbReference type="InterPro" id="IPR001029">
    <property type="entry name" value="Flagellin_N"/>
</dbReference>
<comment type="similarity">
    <text evidence="1 3">Belongs to the bacterial flagellin family.</text>
</comment>
<keyword evidence="6" id="KW-0969">Cilium</keyword>
<keyword evidence="6" id="KW-0966">Cell projection</keyword>
<keyword evidence="6" id="KW-0282">Flagellum</keyword>
<reference evidence="7 8" key="2">
    <citation type="submission" date="2017-05" db="EMBL/GenBank/DDBJ databases">
        <title>Complete and WGS of Bordetella genogroups.</title>
        <authorList>
            <person name="Spilker T."/>
            <person name="Lipuma J."/>
        </authorList>
    </citation>
    <scope>NUCLEOTIDE SEQUENCE [LARGE SCALE GENOMIC DNA]</scope>
    <source>
        <strain evidence="7 8">AU9795</strain>
    </source>
</reference>
<evidence type="ECO:0000313" key="7">
    <source>
        <dbReference type="EMBL" id="OZI66008.1"/>
    </source>
</evidence>
<dbReference type="Gene3D" id="1.20.1330.10">
    <property type="entry name" value="f41 fragment of flagellin, N-terminal domain"/>
    <property type="match status" value="1"/>
</dbReference>
<accession>A0A261S684</accession>
<dbReference type="PANTHER" id="PTHR42792">
    <property type="entry name" value="FLAGELLIN"/>
    <property type="match status" value="1"/>
</dbReference>
<comment type="caution">
    <text evidence="6">The sequence shown here is derived from an EMBL/GenBank/DDBJ whole genome shotgun (WGS) entry which is preliminary data.</text>
</comment>
<dbReference type="Proteomes" id="UP000217005">
    <property type="component" value="Unassembled WGS sequence"/>
</dbReference>
<comment type="subcellular location">
    <subcellularLocation>
        <location evidence="3">Secreted</location>
    </subcellularLocation>
    <subcellularLocation>
        <location evidence="3">Bacterial flagellum</location>
    </subcellularLocation>
</comment>
<dbReference type="EMBL" id="NEVL01000004">
    <property type="protein sequence ID" value="OZI32631.1"/>
    <property type="molecule type" value="Genomic_DNA"/>
</dbReference>
<gene>
    <name evidence="7" type="ORF">CAL27_13580</name>
    <name evidence="6" type="ORF">CEG14_17120</name>
</gene>
<dbReference type="Gene3D" id="2.170.280.10">
    <property type="entry name" value="f41 fragment of flagellin, middle domain"/>
    <property type="match status" value="1"/>
</dbReference>
<evidence type="ECO:0000313" key="8">
    <source>
        <dbReference type="Proteomes" id="UP000216354"/>
    </source>
</evidence>
<dbReference type="Gene3D" id="6.10.10.10">
    <property type="entry name" value="Flagellar export chaperone, C-terminal domain"/>
    <property type="match status" value="1"/>
</dbReference>
<protein>
    <recommendedName>
        <fullName evidence="3">Flagellin</fullName>
    </recommendedName>
</protein>
<evidence type="ECO:0000256" key="3">
    <source>
        <dbReference type="RuleBase" id="RU362073"/>
    </source>
</evidence>
<dbReference type="Proteomes" id="UP000216354">
    <property type="component" value="Unassembled WGS sequence"/>
</dbReference>
<dbReference type="OrthoDB" id="9796789at2"/>
<dbReference type="InterPro" id="IPR046358">
    <property type="entry name" value="Flagellin_C"/>
</dbReference>
<name>A0A261S684_9BORD</name>
<dbReference type="InterPro" id="IPR042187">
    <property type="entry name" value="Flagellin_C_sub2"/>
</dbReference>
<evidence type="ECO:0000259" key="5">
    <source>
        <dbReference type="Pfam" id="PF00700"/>
    </source>
</evidence>
<feature type="domain" description="Flagellin C-terminal" evidence="5">
    <location>
        <begin position="418"/>
        <end position="502"/>
    </location>
</feature>
<evidence type="ECO:0000313" key="9">
    <source>
        <dbReference type="Proteomes" id="UP000217005"/>
    </source>
</evidence>
<dbReference type="Pfam" id="PF00700">
    <property type="entry name" value="Flagellin_C"/>
    <property type="match status" value="1"/>
</dbReference>
<dbReference type="RefSeq" id="WP_094827631.1">
    <property type="nucleotide sequence ID" value="NZ_NEVR01000002.1"/>
</dbReference>
<proteinExistence type="inferred from homology"/>
<dbReference type="AlphaFoldDB" id="A0A261S684"/>
<evidence type="ECO:0000259" key="4">
    <source>
        <dbReference type="Pfam" id="PF00669"/>
    </source>
</evidence>
<dbReference type="SUPFAM" id="SSF64518">
    <property type="entry name" value="Phase 1 flagellin"/>
    <property type="match status" value="1"/>
</dbReference>
<dbReference type="Pfam" id="PF00669">
    <property type="entry name" value="Flagellin_N"/>
    <property type="match status" value="1"/>
</dbReference>
<evidence type="ECO:0000313" key="6">
    <source>
        <dbReference type="EMBL" id="OZI32631.1"/>
    </source>
</evidence>
<dbReference type="PRINTS" id="PR00207">
    <property type="entry name" value="FLAGELLIN"/>
</dbReference>